<dbReference type="SUPFAM" id="SSF47090">
    <property type="entry name" value="PGBD-like"/>
    <property type="match status" value="1"/>
</dbReference>
<evidence type="ECO:0000259" key="8">
    <source>
        <dbReference type="Pfam" id="PF01471"/>
    </source>
</evidence>
<evidence type="ECO:0000256" key="6">
    <source>
        <dbReference type="ARBA" id="ARBA00023295"/>
    </source>
</evidence>
<dbReference type="InterPro" id="IPR036366">
    <property type="entry name" value="PGBDSf"/>
</dbReference>
<dbReference type="InterPro" id="IPR002196">
    <property type="entry name" value="Glyco_hydro_24"/>
</dbReference>
<dbReference type="PANTHER" id="PTHR38107:SF3">
    <property type="entry name" value="LYSOZYME RRRD-RELATED"/>
    <property type="match status" value="1"/>
</dbReference>
<dbReference type="EMBL" id="SAUW01000004">
    <property type="protein sequence ID" value="RWR13816.1"/>
    <property type="molecule type" value="Genomic_DNA"/>
</dbReference>
<dbReference type="InterPro" id="IPR051018">
    <property type="entry name" value="Bacteriophage_GH24"/>
</dbReference>
<reference evidence="9 10" key="2">
    <citation type="submission" date="2019-01" db="EMBL/GenBank/DDBJ databases">
        <authorList>
            <person name="Li Y."/>
        </authorList>
    </citation>
    <scope>NUCLEOTIDE SEQUENCE [LARGE SCALE GENOMIC DNA]</scope>
    <source>
        <strain evidence="9 10">2D-5</strain>
    </source>
</reference>
<gene>
    <name evidence="9" type="ORF">D2T33_05305</name>
</gene>
<dbReference type="CDD" id="cd00737">
    <property type="entry name" value="lyz_endolysin_autolysin"/>
    <property type="match status" value="1"/>
</dbReference>
<dbReference type="InterPro" id="IPR023347">
    <property type="entry name" value="Lysozyme_dom_sf"/>
</dbReference>
<evidence type="ECO:0000256" key="2">
    <source>
        <dbReference type="ARBA" id="ARBA00022529"/>
    </source>
</evidence>
<evidence type="ECO:0000313" key="10">
    <source>
        <dbReference type="Proteomes" id="UP000285710"/>
    </source>
</evidence>
<dbReference type="GO" id="GO:0009253">
    <property type="term" value="P:peptidoglycan catabolic process"/>
    <property type="evidence" value="ECO:0007669"/>
    <property type="project" value="InterPro"/>
</dbReference>
<dbReference type="InterPro" id="IPR034690">
    <property type="entry name" value="Endolysin_T4_type"/>
</dbReference>
<dbReference type="Gene3D" id="1.10.101.10">
    <property type="entry name" value="PGBD-like superfamily/PGBD"/>
    <property type="match status" value="1"/>
</dbReference>
<dbReference type="InterPro" id="IPR002477">
    <property type="entry name" value="Peptidoglycan-bd-like"/>
</dbReference>
<comment type="catalytic activity">
    <reaction evidence="1 7">
        <text>Hydrolysis of (1-&gt;4)-beta-linkages between N-acetylmuramic acid and N-acetyl-D-glucosamine residues in a peptidoglycan and between N-acetyl-D-glucosamine residues in chitodextrins.</text>
        <dbReference type="EC" id="3.2.1.17"/>
    </reaction>
</comment>
<dbReference type="SUPFAM" id="SSF53955">
    <property type="entry name" value="Lysozyme-like"/>
    <property type="match status" value="1"/>
</dbReference>
<dbReference type="RefSeq" id="WP_128269099.1">
    <property type="nucleotide sequence ID" value="NZ_SAUW01000004.1"/>
</dbReference>
<feature type="domain" description="Peptidoglycan binding-like" evidence="8">
    <location>
        <begin position="206"/>
        <end position="240"/>
    </location>
</feature>
<evidence type="ECO:0000256" key="7">
    <source>
        <dbReference type="RuleBase" id="RU003788"/>
    </source>
</evidence>
<dbReference type="PANTHER" id="PTHR38107">
    <property type="match status" value="1"/>
</dbReference>
<keyword evidence="6 7" id="KW-0326">Glycosidase</keyword>
<dbReference type="EC" id="3.2.1.17" evidence="7"/>
<reference evidence="9 10" key="1">
    <citation type="submission" date="2019-01" db="EMBL/GenBank/DDBJ databases">
        <title>Sinorhodobacter populi sp. nov. isolated from the symptomatic bark tissue of Populus euramericana canker.</title>
        <authorList>
            <person name="Xu G."/>
        </authorList>
    </citation>
    <scope>NUCLEOTIDE SEQUENCE [LARGE SCALE GENOMIC DNA]</scope>
    <source>
        <strain evidence="9 10">2D-5</strain>
    </source>
</reference>
<organism evidence="9 10">
    <name type="scientific">Paenirhodobacter populi</name>
    <dbReference type="NCBI Taxonomy" id="2306993"/>
    <lineage>
        <taxon>Bacteria</taxon>
        <taxon>Pseudomonadati</taxon>
        <taxon>Pseudomonadota</taxon>
        <taxon>Alphaproteobacteria</taxon>
        <taxon>Rhodobacterales</taxon>
        <taxon>Rhodobacter group</taxon>
        <taxon>Paenirhodobacter</taxon>
    </lineage>
</organism>
<dbReference type="InterPro" id="IPR023346">
    <property type="entry name" value="Lysozyme-like_dom_sf"/>
</dbReference>
<keyword evidence="2 7" id="KW-0929">Antimicrobial</keyword>
<accession>A0A443J0A0</accession>
<evidence type="ECO:0000256" key="5">
    <source>
        <dbReference type="ARBA" id="ARBA00023200"/>
    </source>
</evidence>
<keyword evidence="3 7" id="KW-0081">Bacteriolytic enzyme</keyword>
<dbReference type="Pfam" id="PF01471">
    <property type="entry name" value="PG_binding_1"/>
    <property type="match status" value="1"/>
</dbReference>
<comment type="caution">
    <text evidence="9">The sequence shown here is derived from an EMBL/GenBank/DDBJ whole genome shotgun (WGS) entry which is preliminary data.</text>
</comment>
<dbReference type="HAMAP" id="MF_04110">
    <property type="entry name" value="ENDOLYSIN_T4"/>
    <property type="match status" value="1"/>
</dbReference>
<dbReference type="AlphaFoldDB" id="A0A443J0A0"/>
<dbReference type="InterPro" id="IPR033907">
    <property type="entry name" value="Endolysin_autolysin"/>
</dbReference>
<dbReference type="InterPro" id="IPR036365">
    <property type="entry name" value="PGBD-like_sf"/>
</dbReference>
<dbReference type="GO" id="GO:0042742">
    <property type="term" value="P:defense response to bacterium"/>
    <property type="evidence" value="ECO:0007669"/>
    <property type="project" value="UniProtKB-KW"/>
</dbReference>
<evidence type="ECO:0000256" key="3">
    <source>
        <dbReference type="ARBA" id="ARBA00022638"/>
    </source>
</evidence>
<protein>
    <recommendedName>
        <fullName evidence="7">Lysozyme</fullName>
        <ecNumber evidence="7">3.2.1.17</ecNumber>
    </recommendedName>
</protein>
<proteinExistence type="inferred from homology"/>
<evidence type="ECO:0000256" key="1">
    <source>
        <dbReference type="ARBA" id="ARBA00000632"/>
    </source>
</evidence>
<evidence type="ECO:0000256" key="4">
    <source>
        <dbReference type="ARBA" id="ARBA00022801"/>
    </source>
</evidence>
<comment type="similarity">
    <text evidence="7">Belongs to the glycosyl hydrolase 24 family.</text>
</comment>
<keyword evidence="5" id="KW-1035">Host cytoplasm</keyword>
<dbReference type="GO" id="GO:0016998">
    <property type="term" value="P:cell wall macromolecule catabolic process"/>
    <property type="evidence" value="ECO:0007669"/>
    <property type="project" value="InterPro"/>
</dbReference>
<dbReference type="GO" id="GO:0003796">
    <property type="term" value="F:lysozyme activity"/>
    <property type="evidence" value="ECO:0007669"/>
    <property type="project" value="UniProtKB-EC"/>
</dbReference>
<keyword evidence="4 7" id="KW-0378">Hydrolase</keyword>
<dbReference type="Pfam" id="PF00959">
    <property type="entry name" value="Phage_lysozyme"/>
    <property type="match status" value="1"/>
</dbReference>
<evidence type="ECO:0000313" key="9">
    <source>
        <dbReference type="EMBL" id="RWR13816.1"/>
    </source>
</evidence>
<name>A0A443J0A0_9RHOB</name>
<dbReference type="GO" id="GO:0031640">
    <property type="term" value="P:killing of cells of another organism"/>
    <property type="evidence" value="ECO:0007669"/>
    <property type="project" value="UniProtKB-KW"/>
</dbReference>
<dbReference type="Gene3D" id="1.10.530.40">
    <property type="match status" value="1"/>
</dbReference>
<dbReference type="Proteomes" id="UP000285710">
    <property type="component" value="Unassembled WGS sequence"/>
</dbReference>
<keyword evidence="10" id="KW-1185">Reference proteome</keyword>
<sequence>MNEHLKISDRGLVALMIHEGIVPGPYLDSVGVWTYGVGHTRAAGLPDPKYMPRGMPADMDAELSEVGALFRKDIEKYAADVRKAVKVSLAQHEFDALVSFHYNTGAIARATLVKTLNAGDRAGAGRQFMSWVKPVEITGRRKSEQALFLNGTYPTGNINVWQVNGSGRITWKAARVLTSAQALALVGTASAETAPDTGPIGMGSKGPRVSQLQELLKDLGLYAIRVDGHWGQGTENAVATLRSKATEAEKIINPEAVR</sequence>